<comment type="caution">
    <text evidence="5">The sequence shown here is derived from an EMBL/GenBank/DDBJ whole genome shotgun (WGS) entry which is preliminary data.</text>
</comment>
<dbReference type="InterPro" id="IPR007574">
    <property type="entry name" value="NblA"/>
</dbReference>
<organism evidence="5 6">
    <name type="scientific">Gracilariopsis chorda</name>
    <dbReference type="NCBI Taxonomy" id="448386"/>
    <lineage>
        <taxon>Eukaryota</taxon>
        <taxon>Rhodophyta</taxon>
        <taxon>Florideophyceae</taxon>
        <taxon>Rhodymeniophycidae</taxon>
        <taxon>Gracilariales</taxon>
        <taxon>Gracilariaceae</taxon>
        <taxon>Gracilariopsis</taxon>
    </lineage>
</organism>
<keyword evidence="4" id="KW-0732">Signal</keyword>
<dbReference type="Pfam" id="PF04485">
    <property type="entry name" value="NblA"/>
    <property type="match status" value="1"/>
</dbReference>
<evidence type="ECO:0000313" key="5">
    <source>
        <dbReference type="EMBL" id="PXF43701.1"/>
    </source>
</evidence>
<gene>
    <name evidence="5" type="ORF">BWQ96_06531</name>
</gene>
<accession>A0A2V3INN9</accession>
<feature type="region of interest" description="Disordered" evidence="3">
    <location>
        <begin position="118"/>
        <end position="137"/>
    </location>
</feature>
<dbReference type="AlphaFoldDB" id="A0A2V3INN9"/>
<dbReference type="SUPFAM" id="SSF109859">
    <property type="entry name" value="NblA-like"/>
    <property type="match status" value="1"/>
</dbReference>
<dbReference type="EMBL" id="NBIV01000114">
    <property type="protein sequence ID" value="PXF43701.1"/>
    <property type="molecule type" value="Genomic_DNA"/>
</dbReference>
<evidence type="ECO:0000256" key="1">
    <source>
        <dbReference type="ARBA" id="ARBA00008091"/>
    </source>
</evidence>
<evidence type="ECO:0000256" key="4">
    <source>
        <dbReference type="SAM" id="SignalP"/>
    </source>
</evidence>
<protein>
    <recommendedName>
        <fullName evidence="2">Uncharacterized protein ycf18</fullName>
    </recommendedName>
</protein>
<dbReference type="SMR" id="A0A2V3INN9"/>
<feature type="signal peptide" evidence="4">
    <location>
        <begin position="1"/>
        <end position="23"/>
    </location>
</feature>
<feature type="compositionally biased region" description="Acidic residues" evidence="3">
    <location>
        <begin position="126"/>
        <end position="137"/>
    </location>
</feature>
<dbReference type="Gene3D" id="1.10.287.670">
    <property type="entry name" value="Phycobilisome degradation protein NblA"/>
    <property type="match status" value="1"/>
</dbReference>
<name>A0A2V3INN9_9FLOR</name>
<feature type="chain" id="PRO_5015874147" description="Uncharacterized protein ycf18" evidence="4">
    <location>
        <begin position="24"/>
        <end position="137"/>
    </location>
</feature>
<evidence type="ECO:0000256" key="2">
    <source>
        <dbReference type="ARBA" id="ARBA00021553"/>
    </source>
</evidence>
<sequence length="137" mass="15558">MAQTSVSLPLFILALPLFPRAPSIPSPRHTPLAKRPRPPSPQTAPCFPRAVYKPSEEDRGEPLPEIPNQLTLAQQLLMKQYAEQVQRMSSEECRKLAVEIVRQMMVKDNIMKKMLNRNVDFGVEPPDPDDVQDDQND</sequence>
<comment type="similarity">
    <text evidence="1">Belongs to the ycf18/nblA family.</text>
</comment>
<dbReference type="InterPro" id="IPR036904">
    <property type="entry name" value="NblA_sf"/>
</dbReference>
<evidence type="ECO:0000313" key="6">
    <source>
        <dbReference type="Proteomes" id="UP000247409"/>
    </source>
</evidence>
<reference evidence="5 6" key="1">
    <citation type="journal article" date="2018" name="Mol. Biol. Evol.">
        <title>Analysis of the draft genome of the red seaweed Gracilariopsis chorda provides insights into genome size evolution in Rhodophyta.</title>
        <authorList>
            <person name="Lee J."/>
            <person name="Yang E.C."/>
            <person name="Graf L."/>
            <person name="Yang J.H."/>
            <person name="Qiu H."/>
            <person name="Zel Zion U."/>
            <person name="Chan C.X."/>
            <person name="Stephens T.G."/>
            <person name="Weber A.P.M."/>
            <person name="Boo G.H."/>
            <person name="Boo S.M."/>
            <person name="Kim K.M."/>
            <person name="Shin Y."/>
            <person name="Jung M."/>
            <person name="Lee S.J."/>
            <person name="Yim H.S."/>
            <person name="Lee J.H."/>
            <person name="Bhattacharya D."/>
            <person name="Yoon H.S."/>
        </authorList>
    </citation>
    <scope>NUCLEOTIDE SEQUENCE [LARGE SCALE GENOMIC DNA]</scope>
    <source>
        <strain evidence="5 6">SKKU-2015</strain>
        <tissue evidence="5">Whole body</tissue>
    </source>
</reference>
<feature type="region of interest" description="Disordered" evidence="3">
    <location>
        <begin position="26"/>
        <end position="48"/>
    </location>
</feature>
<proteinExistence type="inferred from homology"/>
<dbReference type="Proteomes" id="UP000247409">
    <property type="component" value="Unassembled WGS sequence"/>
</dbReference>
<keyword evidence="6" id="KW-1185">Reference proteome</keyword>
<evidence type="ECO:0000256" key="3">
    <source>
        <dbReference type="SAM" id="MobiDB-lite"/>
    </source>
</evidence>
<dbReference type="OrthoDB" id="5931at2759"/>